<evidence type="ECO:0000256" key="1">
    <source>
        <dbReference type="ARBA" id="ARBA00004496"/>
    </source>
</evidence>
<dbReference type="GO" id="GO:0005737">
    <property type="term" value="C:cytoplasm"/>
    <property type="evidence" value="ECO:0007669"/>
    <property type="project" value="UniProtKB-SubCell"/>
</dbReference>
<comment type="subcellular location">
    <subcellularLocation>
        <location evidence="1 8">Cytoplasm</location>
    </subcellularLocation>
</comment>
<protein>
    <recommendedName>
        <fullName evidence="8">tRNA(Ile)-lysidine synthase</fullName>
        <ecNumber evidence="8">6.3.4.19</ecNumber>
    </recommendedName>
    <alternativeName>
        <fullName evidence="8">tRNA(Ile)-2-lysyl-cytidine synthase</fullName>
    </alternativeName>
    <alternativeName>
        <fullName evidence="8">tRNA(Ile)-lysidine synthetase</fullName>
    </alternativeName>
</protein>
<evidence type="ECO:0000256" key="4">
    <source>
        <dbReference type="ARBA" id="ARBA00022694"/>
    </source>
</evidence>
<proteinExistence type="inferred from homology"/>
<sequence length="514" mass="56789">MEGLEHRVRETMEQYHMLEPGDRVIAAVSGGADSVCLLALLCAWREPRGISIRALHVHHGLRGEEADRDADFVRSLCEGLHVPCHILKVDVRGLAAEKGMSEEEAGRFLRYEALEKEALDWEGEDRASEARSGQDGDWADGGLADGDWADGGSADGGPADGDSADGGPADGGPADGGLAGSSLSPVKIAVAHHSGDQVETILHNLFRGSGLFGMKGIVYRRGRIIRPLLDVDRDCILKWLADHNLPYVQDSTNDTLHYTRNRIRNQLLPEIEQYVNRGAAGNILRLGRLAAQADEYLESQAAAWIKAHVRKNPGAYIPAEAFLQEPEILRSYVVMSLLKELGGASRDLGLVHVSQVMELAGRAVGKQVDLPYGLSAIREYEGIWMGRGDPAAEEEWGDLPIVDMEVFSRKKGMEFPKNVYTKWFDCDKIKGTPVVRTRRPGDFIVLSDNNHKALNRFMIDEKIPRQMRDKIPLLADGSHVMWIIGYRISEYYKIGPDTVRVLQAEAGQTGERKE</sequence>
<organism evidence="11">
    <name type="scientific">Enterocloster bolteae</name>
    <dbReference type="NCBI Taxonomy" id="208479"/>
    <lineage>
        <taxon>Bacteria</taxon>
        <taxon>Bacillati</taxon>
        <taxon>Bacillota</taxon>
        <taxon>Clostridia</taxon>
        <taxon>Lachnospirales</taxon>
        <taxon>Lachnospiraceae</taxon>
        <taxon>Enterocloster</taxon>
    </lineage>
</organism>
<dbReference type="SUPFAM" id="SSF56037">
    <property type="entry name" value="PheT/TilS domain"/>
    <property type="match status" value="1"/>
</dbReference>
<feature type="region of interest" description="Disordered" evidence="9">
    <location>
        <begin position="122"/>
        <end position="178"/>
    </location>
</feature>
<dbReference type="PANTHER" id="PTHR43033">
    <property type="entry name" value="TRNA(ILE)-LYSIDINE SYNTHASE-RELATED"/>
    <property type="match status" value="1"/>
</dbReference>
<dbReference type="InterPro" id="IPR011063">
    <property type="entry name" value="TilS/TtcA_N"/>
</dbReference>
<dbReference type="InterPro" id="IPR014729">
    <property type="entry name" value="Rossmann-like_a/b/a_fold"/>
</dbReference>
<dbReference type="InterPro" id="IPR012796">
    <property type="entry name" value="Lysidine-tRNA-synth_C"/>
</dbReference>
<dbReference type="SUPFAM" id="SSF52402">
    <property type="entry name" value="Adenine nucleotide alpha hydrolases-like"/>
    <property type="match status" value="1"/>
</dbReference>
<dbReference type="HAMAP" id="MF_01161">
    <property type="entry name" value="tRNA_Ile_lys_synt"/>
    <property type="match status" value="1"/>
</dbReference>
<keyword evidence="3 8" id="KW-0436">Ligase</keyword>
<dbReference type="SMART" id="SM00977">
    <property type="entry name" value="TilS_C"/>
    <property type="match status" value="1"/>
</dbReference>
<feature type="compositionally biased region" description="Low complexity" evidence="9">
    <location>
        <begin position="140"/>
        <end position="152"/>
    </location>
</feature>
<dbReference type="EMBL" id="CACRTF010000024">
    <property type="protein sequence ID" value="VYT56672.1"/>
    <property type="molecule type" value="Genomic_DNA"/>
</dbReference>
<keyword evidence="2 8" id="KW-0963">Cytoplasm</keyword>
<feature type="domain" description="Lysidine-tRNA(Ile) synthetase C-terminal" evidence="10">
    <location>
        <begin position="433"/>
        <end position="504"/>
    </location>
</feature>
<feature type="binding site" evidence="8">
    <location>
        <begin position="29"/>
        <end position="34"/>
    </location>
    <ligand>
        <name>ATP</name>
        <dbReference type="ChEBI" id="CHEBI:30616"/>
    </ligand>
</feature>
<dbReference type="EC" id="6.3.4.19" evidence="8"/>
<dbReference type="GO" id="GO:0005524">
    <property type="term" value="F:ATP binding"/>
    <property type="evidence" value="ECO:0007669"/>
    <property type="project" value="UniProtKB-UniRule"/>
</dbReference>
<dbReference type="Gene3D" id="3.40.50.620">
    <property type="entry name" value="HUPs"/>
    <property type="match status" value="1"/>
</dbReference>
<evidence type="ECO:0000256" key="2">
    <source>
        <dbReference type="ARBA" id="ARBA00022490"/>
    </source>
</evidence>
<comment type="catalytic activity">
    <reaction evidence="7 8">
        <text>cytidine(34) in tRNA(Ile2) + L-lysine + ATP = lysidine(34) in tRNA(Ile2) + AMP + diphosphate + H(+)</text>
        <dbReference type="Rhea" id="RHEA:43744"/>
        <dbReference type="Rhea" id="RHEA-COMP:10625"/>
        <dbReference type="Rhea" id="RHEA-COMP:10670"/>
        <dbReference type="ChEBI" id="CHEBI:15378"/>
        <dbReference type="ChEBI" id="CHEBI:30616"/>
        <dbReference type="ChEBI" id="CHEBI:32551"/>
        <dbReference type="ChEBI" id="CHEBI:33019"/>
        <dbReference type="ChEBI" id="CHEBI:82748"/>
        <dbReference type="ChEBI" id="CHEBI:83665"/>
        <dbReference type="ChEBI" id="CHEBI:456215"/>
        <dbReference type="EC" id="6.3.4.19"/>
    </reaction>
</comment>
<dbReference type="CDD" id="cd01992">
    <property type="entry name" value="TilS_N"/>
    <property type="match status" value="1"/>
</dbReference>
<dbReference type="PANTHER" id="PTHR43033:SF1">
    <property type="entry name" value="TRNA(ILE)-LYSIDINE SYNTHASE-RELATED"/>
    <property type="match status" value="1"/>
</dbReference>
<comment type="similarity">
    <text evidence="8">Belongs to the tRNA(Ile)-lysidine synthase family.</text>
</comment>
<dbReference type="AlphaFoldDB" id="A0A6N2XR90"/>
<keyword evidence="6 8" id="KW-0067">ATP-binding</keyword>
<evidence type="ECO:0000313" key="11">
    <source>
        <dbReference type="EMBL" id="VYT56672.1"/>
    </source>
</evidence>
<dbReference type="NCBIfam" id="TIGR02433">
    <property type="entry name" value="lysidine_TilS_C"/>
    <property type="match status" value="1"/>
</dbReference>
<dbReference type="GO" id="GO:0006400">
    <property type="term" value="P:tRNA modification"/>
    <property type="evidence" value="ECO:0007669"/>
    <property type="project" value="UniProtKB-UniRule"/>
</dbReference>
<reference evidence="11" key="1">
    <citation type="submission" date="2019-11" db="EMBL/GenBank/DDBJ databases">
        <authorList>
            <person name="Feng L."/>
        </authorList>
    </citation>
    <scope>NUCLEOTIDE SEQUENCE</scope>
    <source>
        <strain evidence="11">CbolteaeLFYP116</strain>
    </source>
</reference>
<name>A0A6N2XR90_9FIRM</name>
<dbReference type="GO" id="GO:0032267">
    <property type="term" value="F:tRNA(Ile)-lysidine synthase activity"/>
    <property type="evidence" value="ECO:0007669"/>
    <property type="project" value="UniProtKB-EC"/>
</dbReference>
<evidence type="ECO:0000256" key="6">
    <source>
        <dbReference type="ARBA" id="ARBA00022840"/>
    </source>
</evidence>
<evidence type="ECO:0000256" key="9">
    <source>
        <dbReference type="SAM" id="MobiDB-lite"/>
    </source>
</evidence>
<dbReference type="Pfam" id="PF01171">
    <property type="entry name" value="ATP_bind_3"/>
    <property type="match status" value="2"/>
</dbReference>
<keyword evidence="5 8" id="KW-0547">Nucleotide-binding</keyword>
<comment type="function">
    <text evidence="8">Ligates lysine onto the cytidine present at position 34 of the AUA codon-specific tRNA(Ile) that contains the anticodon CAU, in an ATP-dependent manner. Cytidine is converted to lysidine, thus changing the amino acid specificity of the tRNA from methionine to isoleucine.</text>
</comment>
<comment type="domain">
    <text evidence="8">The N-terminal region contains the highly conserved SGGXDS motif, predicted to be a P-loop motif involved in ATP binding.</text>
</comment>
<dbReference type="InterPro" id="IPR012094">
    <property type="entry name" value="tRNA_Ile_lys_synt"/>
</dbReference>
<evidence type="ECO:0000256" key="5">
    <source>
        <dbReference type="ARBA" id="ARBA00022741"/>
    </source>
</evidence>
<accession>A0A6N2XR90</accession>
<feature type="compositionally biased region" description="Basic and acidic residues" evidence="9">
    <location>
        <begin position="122"/>
        <end position="134"/>
    </location>
</feature>
<evidence type="ECO:0000256" key="3">
    <source>
        <dbReference type="ARBA" id="ARBA00022598"/>
    </source>
</evidence>
<gene>
    <name evidence="8 11" type="primary">tilS</name>
    <name evidence="11" type="ORF">CBLFYP116_05636</name>
</gene>
<dbReference type="Pfam" id="PF11734">
    <property type="entry name" value="TilS_C"/>
    <property type="match status" value="1"/>
</dbReference>
<dbReference type="InterPro" id="IPR012795">
    <property type="entry name" value="tRNA_Ile_lys_synt_N"/>
</dbReference>
<feature type="compositionally biased region" description="Gly residues" evidence="9">
    <location>
        <begin position="168"/>
        <end position="178"/>
    </location>
</feature>
<evidence type="ECO:0000256" key="8">
    <source>
        <dbReference type="HAMAP-Rule" id="MF_01161"/>
    </source>
</evidence>
<dbReference type="RefSeq" id="WP_002577165.1">
    <property type="nucleotide sequence ID" value="NZ_CACRTF010000024.1"/>
</dbReference>
<keyword evidence="4 8" id="KW-0819">tRNA processing</keyword>
<dbReference type="GeneID" id="23115450"/>
<evidence type="ECO:0000259" key="10">
    <source>
        <dbReference type="SMART" id="SM00977"/>
    </source>
</evidence>
<evidence type="ECO:0000256" key="7">
    <source>
        <dbReference type="ARBA" id="ARBA00048539"/>
    </source>
</evidence>
<dbReference type="SUPFAM" id="SSF82829">
    <property type="entry name" value="MesJ substrate recognition domain-like"/>
    <property type="match status" value="1"/>
</dbReference>